<evidence type="ECO:0000313" key="2">
    <source>
        <dbReference type="Proteomes" id="UP001358586"/>
    </source>
</evidence>
<evidence type="ECO:0000313" key="1">
    <source>
        <dbReference type="EMBL" id="KAK5793722.1"/>
    </source>
</evidence>
<accession>A0ABR0NFC4</accession>
<reference evidence="1 2" key="1">
    <citation type="submission" date="2023-03" db="EMBL/GenBank/DDBJ databases">
        <title>WGS of Gossypium arboreum.</title>
        <authorList>
            <person name="Yu D."/>
        </authorList>
    </citation>
    <scope>NUCLEOTIDE SEQUENCE [LARGE SCALE GENOMIC DNA]</scope>
    <source>
        <tissue evidence="1">Leaf</tissue>
    </source>
</reference>
<protein>
    <submittedName>
        <fullName evidence="1">Uncharacterized protein</fullName>
    </submittedName>
</protein>
<proteinExistence type="predicted"/>
<gene>
    <name evidence="1" type="ORF">PVK06_034876</name>
</gene>
<comment type="caution">
    <text evidence="1">The sequence shown here is derived from an EMBL/GenBank/DDBJ whole genome shotgun (WGS) entry which is preliminary data.</text>
</comment>
<name>A0ABR0NFC4_GOSAR</name>
<organism evidence="1 2">
    <name type="scientific">Gossypium arboreum</name>
    <name type="common">Tree cotton</name>
    <name type="synonym">Gossypium nanking</name>
    <dbReference type="NCBI Taxonomy" id="29729"/>
    <lineage>
        <taxon>Eukaryota</taxon>
        <taxon>Viridiplantae</taxon>
        <taxon>Streptophyta</taxon>
        <taxon>Embryophyta</taxon>
        <taxon>Tracheophyta</taxon>
        <taxon>Spermatophyta</taxon>
        <taxon>Magnoliopsida</taxon>
        <taxon>eudicotyledons</taxon>
        <taxon>Gunneridae</taxon>
        <taxon>Pentapetalae</taxon>
        <taxon>rosids</taxon>
        <taxon>malvids</taxon>
        <taxon>Malvales</taxon>
        <taxon>Malvaceae</taxon>
        <taxon>Malvoideae</taxon>
        <taxon>Gossypium</taxon>
    </lineage>
</organism>
<sequence>MAKVSWKQICSPKEKGRVGVVNLAIKNKALLAKRRWRLVLDKKALWSKVILAKYGTNAKQWRFSANKLKEISTVWRGIVENSLDARVARWMGDKDFSWKIGNGKIHGSCKSMWLIAIWASCWSIGLARNEMMFKNKVLSMDTLIFHSKMKALLWVRAAFDEGMIQGRLLWFCLYKCSFPNPVSRG</sequence>
<dbReference type="EMBL" id="JARKNE010000010">
    <property type="protein sequence ID" value="KAK5793722.1"/>
    <property type="molecule type" value="Genomic_DNA"/>
</dbReference>
<keyword evidence="2" id="KW-1185">Reference proteome</keyword>
<dbReference type="Proteomes" id="UP001358586">
    <property type="component" value="Chromosome 10"/>
</dbReference>